<reference evidence="1 2" key="1">
    <citation type="journal article" date="2017" name="Genome Announc.">
        <title>Draft Genome Sequence of a Sporulating and Motile Strain of Lachnotalea glycerini Isolated from Water in Quebec City, Canada.</title>
        <authorList>
            <person name="Maheux A.F."/>
            <person name="Boudreau D.K."/>
            <person name="Berube E."/>
            <person name="Boissinot M."/>
            <person name="Raymond F."/>
            <person name="Brodeur S."/>
            <person name="Corbeil J."/>
            <person name="Isabel S."/>
            <person name="Omar R.F."/>
            <person name="Bergeron M.G."/>
        </authorList>
    </citation>
    <scope>NUCLEOTIDE SEQUENCE [LARGE SCALE GENOMIC DNA]</scope>
    <source>
        <strain evidence="1 2">CCRI-19302</strain>
    </source>
</reference>
<gene>
    <name evidence="1" type="ORF">CG710_015320</name>
</gene>
<dbReference type="OrthoDB" id="1908546at2"/>
<evidence type="ECO:0008006" key="3">
    <source>
        <dbReference type="Google" id="ProtNLM"/>
    </source>
</evidence>
<proteinExistence type="predicted"/>
<sequence length="187" mass="21239">MPDIEIASTKETDISSVTVSSKVLGQIIGVSERRIRQLAEENVLVRAAKGRYKLNESLRNYILTLKVAIESKDADNPDGELNLDEERALHERIKRHISELKLQTMQGELHKSEDVERVMTDMLTSVKTKLLAMPTKLAPMLLSRSEIGYIKDLINKEILEALNELKDYDPVDFYSDDYISVNGEYDG</sequence>
<dbReference type="AlphaFoldDB" id="A0A371JC32"/>
<dbReference type="Proteomes" id="UP000216411">
    <property type="component" value="Unassembled WGS sequence"/>
</dbReference>
<keyword evidence="2" id="KW-1185">Reference proteome</keyword>
<dbReference type="EMBL" id="NOKA02000041">
    <property type="protein sequence ID" value="RDY30302.1"/>
    <property type="molecule type" value="Genomic_DNA"/>
</dbReference>
<protein>
    <recommendedName>
        <fullName evidence="3">Phage terminase Nu1 subunit (DNA packaging protein)</fullName>
    </recommendedName>
</protein>
<dbReference type="RefSeq" id="WP_094376321.1">
    <property type="nucleotide sequence ID" value="NZ_NOKA02000041.1"/>
</dbReference>
<comment type="caution">
    <text evidence="1">The sequence shown here is derived from an EMBL/GenBank/DDBJ whole genome shotgun (WGS) entry which is preliminary data.</text>
</comment>
<evidence type="ECO:0000313" key="2">
    <source>
        <dbReference type="Proteomes" id="UP000216411"/>
    </source>
</evidence>
<organism evidence="1 2">
    <name type="scientific">Lachnotalea glycerini</name>
    <dbReference type="NCBI Taxonomy" id="1763509"/>
    <lineage>
        <taxon>Bacteria</taxon>
        <taxon>Bacillati</taxon>
        <taxon>Bacillota</taxon>
        <taxon>Clostridia</taxon>
        <taxon>Lachnospirales</taxon>
        <taxon>Lachnospiraceae</taxon>
        <taxon>Lachnotalea</taxon>
    </lineage>
</organism>
<name>A0A371JC32_9FIRM</name>
<evidence type="ECO:0000313" key="1">
    <source>
        <dbReference type="EMBL" id="RDY30302.1"/>
    </source>
</evidence>
<accession>A0A371JC32</accession>